<evidence type="ECO:0000256" key="2">
    <source>
        <dbReference type="ARBA" id="ARBA00023015"/>
    </source>
</evidence>
<evidence type="ECO:0000259" key="6">
    <source>
        <dbReference type="PROSITE" id="PS50977"/>
    </source>
</evidence>
<gene>
    <name evidence="7" type="ORF">AOZ06_37075</name>
</gene>
<dbReference type="STRING" id="860235.AOZ06_37075"/>
<proteinExistence type="predicted"/>
<dbReference type="Pfam" id="PF13977">
    <property type="entry name" value="TetR_C_6"/>
    <property type="match status" value="1"/>
</dbReference>
<evidence type="ECO:0000256" key="5">
    <source>
        <dbReference type="PROSITE-ProRule" id="PRU00335"/>
    </source>
</evidence>
<dbReference type="InterPro" id="IPR009057">
    <property type="entry name" value="Homeodomain-like_sf"/>
</dbReference>
<evidence type="ECO:0000313" key="8">
    <source>
        <dbReference type="Proteomes" id="UP000063699"/>
    </source>
</evidence>
<reference evidence="7 8" key="1">
    <citation type="submission" date="2015-07" db="EMBL/GenBank/DDBJ databases">
        <title>Genome sequencing of Kibdelosporangium phytohabitans.</title>
        <authorList>
            <person name="Qin S."/>
            <person name="Xing K."/>
        </authorList>
    </citation>
    <scope>NUCLEOTIDE SEQUENCE [LARGE SCALE GENOMIC DNA]</scope>
    <source>
        <strain evidence="7 8">KLBMP1111</strain>
    </source>
</reference>
<sequence length="197" mass="21186">MAGVKGQKQQRGVERRRRIVDAAIELFAQQGFPGTGVAAIAERAGITPSAVIHHFGSKDAVLQAVLDEYDARAVARVARRAGGVDGLVEQLIADAEYMISERGLALVHVVLQAEHLDGHSSVRERFRERSRVLRGHIAAVVGSERPDMDAGAVATELLAFLEGAVTLWLLDPGTVDLPALYRGYLGRLFRPAEGSTA</sequence>
<dbReference type="KEGG" id="kphy:AOZ06_37075"/>
<dbReference type="PROSITE" id="PS50977">
    <property type="entry name" value="HTH_TETR_2"/>
    <property type="match status" value="1"/>
</dbReference>
<protein>
    <recommendedName>
        <fullName evidence="6">HTH tetR-type domain-containing protein</fullName>
    </recommendedName>
</protein>
<evidence type="ECO:0000256" key="4">
    <source>
        <dbReference type="ARBA" id="ARBA00023163"/>
    </source>
</evidence>
<keyword evidence="4" id="KW-0804">Transcription</keyword>
<evidence type="ECO:0000256" key="3">
    <source>
        <dbReference type="ARBA" id="ARBA00023125"/>
    </source>
</evidence>
<dbReference type="SUPFAM" id="SSF48498">
    <property type="entry name" value="Tetracyclin repressor-like, C-terminal domain"/>
    <property type="match status" value="1"/>
</dbReference>
<accession>A0A0N9HWA9</accession>
<dbReference type="Proteomes" id="UP000063699">
    <property type="component" value="Chromosome"/>
</dbReference>
<keyword evidence="2" id="KW-0805">Transcription regulation</keyword>
<evidence type="ECO:0000256" key="1">
    <source>
        <dbReference type="ARBA" id="ARBA00022491"/>
    </source>
</evidence>
<dbReference type="PANTHER" id="PTHR30055">
    <property type="entry name" value="HTH-TYPE TRANSCRIPTIONAL REGULATOR RUTR"/>
    <property type="match status" value="1"/>
</dbReference>
<dbReference type="InterPro" id="IPR036271">
    <property type="entry name" value="Tet_transcr_reg_TetR-rel_C_sf"/>
</dbReference>
<dbReference type="PANTHER" id="PTHR30055:SF234">
    <property type="entry name" value="HTH-TYPE TRANSCRIPTIONAL REGULATOR BETI"/>
    <property type="match status" value="1"/>
</dbReference>
<name>A0A0N9HWA9_9PSEU</name>
<dbReference type="InterPro" id="IPR039538">
    <property type="entry name" value="BetI_C"/>
</dbReference>
<dbReference type="EMBL" id="CP012752">
    <property type="protein sequence ID" value="ALG11742.1"/>
    <property type="molecule type" value="Genomic_DNA"/>
</dbReference>
<keyword evidence="3 5" id="KW-0238">DNA-binding</keyword>
<keyword evidence="1" id="KW-0678">Repressor</keyword>
<dbReference type="GO" id="GO:0003700">
    <property type="term" value="F:DNA-binding transcription factor activity"/>
    <property type="evidence" value="ECO:0007669"/>
    <property type="project" value="TreeGrafter"/>
</dbReference>
<dbReference type="AlphaFoldDB" id="A0A0N9HWA9"/>
<feature type="DNA-binding region" description="H-T-H motif" evidence="5">
    <location>
        <begin position="36"/>
        <end position="55"/>
    </location>
</feature>
<dbReference type="PRINTS" id="PR00455">
    <property type="entry name" value="HTHTETR"/>
</dbReference>
<organism evidence="7 8">
    <name type="scientific">Kibdelosporangium phytohabitans</name>
    <dbReference type="NCBI Taxonomy" id="860235"/>
    <lineage>
        <taxon>Bacteria</taxon>
        <taxon>Bacillati</taxon>
        <taxon>Actinomycetota</taxon>
        <taxon>Actinomycetes</taxon>
        <taxon>Pseudonocardiales</taxon>
        <taxon>Pseudonocardiaceae</taxon>
        <taxon>Kibdelosporangium</taxon>
    </lineage>
</organism>
<feature type="domain" description="HTH tetR-type" evidence="6">
    <location>
        <begin position="13"/>
        <end position="73"/>
    </location>
</feature>
<dbReference type="Pfam" id="PF00440">
    <property type="entry name" value="TetR_N"/>
    <property type="match status" value="1"/>
</dbReference>
<dbReference type="GO" id="GO:0000976">
    <property type="term" value="F:transcription cis-regulatory region binding"/>
    <property type="evidence" value="ECO:0007669"/>
    <property type="project" value="TreeGrafter"/>
</dbReference>
<dbReference type="InterPro" id="IPR001647">
    <property type="entry name" value="HTH_TetR"/>
</dbReference>
<dbReference type="OrthoDB" id="7505659at2"/>
<evidence type="ECO:0000313" key="7">
    <source>
        <dbReference type="EMBL" id="ALG11742.1"/>
    </source>
</evidence>
<dbReference type="Gene3D" id="1.10.357.10">
    <property type="entry name" value="Tetracycline Repressor, domain 2"/>
    <property type="match status" value="1"/>
</dbReference>
<dbReference type="SUPFAM" id="SSF46689">
    <property type="entry name" value="Homeodomain-like"/>
    <property type="match status" value="1"/>
</dbReference>
<keyword evidence="8" id="KW-1185">Reference proteome</keyword>
<dbReference type="InterPro" id="IPR050109">
    <property type="entry name" value="HTH-type_TetR-like_transc_reg"/>
</dbReference>